<dbReference type="CDD" id="cd14320">
    <property type="entry name" value="UBA_SQSTM"/>
    <property type="match status" value="1"/>
</dbReference>
<proteinExistence type="predicted"/>
<keyword evidence="6" id="KW-0862">Zinc</keyword>
<sequence length="346" mass="36460">MNEFANLAGDIDLTGEDPKPKAPETKTPAPGQAPETQAQKPQETQEKAQPTTESTQAPNPQPSTSTNTGTQCPFSPPKSGHVIEFRDLLEQVIKTNRMPSSSTDTGTQCPFSPPKSVNVNEIVDAMNQFFKGQRTAAAAAGSAPASTDDVEMGQGDRKVPETDDAAGKSGSSSASSVNDFGRDASPDKADDWTMINKEKDLMDTASALPAAPIGFNLPEEFQERVKITAGGLYPPLNTSTAEAEVPKPAQPVVTPVVTPSAPPAAAAPTPKPAEKPAEKPAAAKPQPQPQPQPRQRHPQPHIDAAIQQMLAMGFTNEGGWLTQLLESKDGNIAAVLDLLTPVNPKK</sequence>
<organism evidence="10 11">
    <name type="scientific">Mythimna separata</name>
    <name type="common">Oriental armyworm</name>
    <name type="synonym">Pseudaletia separata</name>
    <dbReference type="NCBI Taxonomy" id="271217"/>
    <lineage>
        <taxon>Eukaryota</taxon>
        <taxon>Metazoa</taxon>
        <taxon>Ecdysozoa</taxon>
        <taxon>Arthropoda</taxon>
        <taxon>Hexapoda</taxon>
        <taxon>Insecta</taxon>
        <taxon>Pterygota</taxon>
        <taxon>Neoptera</taxon>
        <taxon>Endopterygota</taxon>
        <taxon>Lepidoptera</taxon>
        <taxon>Glossata</taxon>
        <taxon>Ditrysia</taxon>
        <taxon>Noctuoidea</taxon>
        <taxon>Noctuidae</taxon>
        <taxon>Noctuinae</taxon>
        <taxon>Hadenini</taxon>
        <taxon>Mythimna</taxon>
    </lineage>
</organism>
<comment type="subcellular location">
    <subcellularLocation>
        <location evidence="2">Cytoplasm</location>
    </subcellularLocation>
    <subcellularLocation>
        <location evidence="1">Nucleus</location>
    </subcellularLocation>
</comment>
<dbReference type="FunFam" id="1.10.8.10:FF:000034">
    <property type="entry name" value="Sequestosome 1"/>
    <property type="match status" value="1"/>
</dbReference>
<keyword evidence="3" id="KW-0963">Cytoplasm</keyword>
<dbReference type="GO" id="GO:0005737">
    <property type="term" value="C:cytoplasm"/>
    <property type="evidence" value="ECO:0007669"/>
    <property type="project" value="UniProtKB-SubCell"/>
</dbReference>
<feature type="compositionally biased region" description="Low complexity" evidence="8">
    <location>
        <begin position="246"/>
        <end position="268"/>
    </location>
</feature>
<evidence type="ECO:0000313" key="11">
    <source>
        <dbReference type="Proteomes" id="UP001231518"/>
    </source>
</evidence>
<comment type="caution">
    <text evidence="10">The sequence shown here is derived from an EMBL/GenBank/DDBJ whole genome shotgun (WGS) entry which is preliminary data.</text>
</comment>
<dbReference type="SUPFAM" id="SSF46934">
    <property type="entry name" value="UBA-like"/>
    <property type="match status" value="1"/>
</dbReference>
<dbReference type="InterPro" id="IPR009060">
    <property type="entry name" value="UBA-like_sf"/>
</dbReference>
<evidence type="ECO:0000259" key="9">
    <source>
        <dbReference type="SMART" id="SM00165"/>
    </source>
</evidence>
<evidence type="ECO:0000313" key="10">
    <source>
        <dbReference type="EMBL" id="KAJ8735408.1"/>
    </source>
</evidence>
<dbReference type="InterPro" id="IPR015940">
    <property type="entry name" value="UBA"/>
</dbReference>
<evidence type="ECO:0000256" key="6">
    <source>
        <dbReference type="ARBA" id="ARBA00022833"/>
    </source>
</evidence>
<feature type="region of interest" description="Disordered" evidence="8">
    <location>
        <begin position="133"/>
        <end position="196"/>
    </location>
</feature>
<evidence type="ECO:0000256" key="2">
    <source>
        <dbReference type="ARBA" id="ARBA00004496"/>
    </source>
</evidence>
<dbReference type="EMBL" id="JARGEI010000002">
    <property type="protein sequence ID" value="KAJ8735408.1"/>
    <property type="molecule type" value="Genomic_DNA"/>
</dbReference>
<keyword evidence="5" id="KW-0863">Zinc-finger</keyword>
<evidence type="ECO:0000256" key="7">
    <source>
        <dbReference type="ARBA" id="ARBA00023242"/>
    </source>
</evidence>
<feature type="compositionally biased region" description="Low complexity" evidence="8">
    <location>
        <begin position="136"/>
        <end position="146"/>
    </location>
</feature>
<dbReference type="GO" id="GO:0008270">
    <property type="term" value="F:zinc ion binding"/>
    <property type="evidence" value="ECO:0007669"/>
    <property type="project" value="UniProtKB-KW"/>
</dbReference>
<dbReference type="InterPro" id="IPR033741">
    <property type="entry name" value="SQSTM_UBA"/>
</dbReference>
<feature type="compositionally biased region" description="Polar residues" evidence="8">
    <location>
        <begin position="93"/>
        <end position="115"/>
    </location>
</feature>
<keyword evidence="4" id="KW-0479">Metal-binding</keyword>
<accession>A0AAD7Z092</accession>
<dbReference type="Proteomes" id="UP001231518">
    <property type="component" value="Chromosome 2"/>
</dbReference>
<feature type="compositionally biased region" description="Polar residues" evidence="8">
    <location>
        <begin position="34"/>
        <end position="73"/>
    </location>
</feature>
<dbReference type="SMART" id="SM00165">
    <property type="entry name" value="UBA"/>
    <property type="match status" value="1"/>
</dbReference>
<name>A0AAD7Z092_MYTSE</name>
<feature type="compositionally biased region" description="Low complexity" evidence="8">
    <location>
        <begin position="167"/>
        <end position="176"/>
    </location>
</feature>
<evidence type="ECO:0000256" key="1">
    <source>
        <dbReference type="ARBA" id="ARBA00004123"/>
    </source>
</evidence>
<evidence type="ECO:0000256" key="3">
    <source>
        <dbReference type="ARBA" id="ARBA00022490"/>
    </source>
</evidence>
<evidence type="ECO:0000256" key="8">
    <source>
        <dbReference type="SAM" id="MobiDB-lite"/>
    </source>
</evidence>
<feature type="region of interest" description="Disordered" evidence="8">
    <location>
        <begin position="1"/>
        <end position="115"/>
    </location>
</feature>
<keyword evidence="11" id="KW-1185">Reference proteome</keyword>
<evidence type="ECO:0000256" key="5">
    <source>
        <dbReference type="ARBA" id="ARBA00022771"/>
    </source>
</evidence>
<reference evidence="10" key="1">
    <citation type="submission" date="2023-03" db="EMBL/GenBank/DDBJ databases">
        <title>Chromosome-level genomes of two armyworms, Mythimna separata and Mythimna loreyi, provide insights into the biosynthesis and reception of sex pheromones.</title>
        <authorList>
            <person name="Zhao H."/>
        </authorList>
    </citation>
    <scope>NUCLEOTIDE SEQUENCE</scope>
    <source>
        <strain evidence="10">BeijingLab</strain>
        <tissue evidence="10">Pupa</tissue>
    </source>
</reference>
<gene>
    <name evidence="10" type="ORF">PYW07_007028</name>
</gene>
<feature type="compositionally biased region" description="Basic and acidic residues" evidence="8">
    <location>
        <begin position="180"/>
        <end position="196"/>
    </location>
</feature>
<dbReference type="Gene3D" id="1.10.8.10">
    <property type="entry name" value="DNA helicase RuvA subunit, C-terminal domain"/>
    <property type="match status" value="1"/>
</dbReference>
<dbReference type="AlphaFoldDB" id="A0AAD7Z092"/>
<evidence type="ECO:0000256" key="4">
    <source>
        <dbReference type="ARBA" id="ARBA00022723"/>
    </source>
</evidence>
<dbReference type="GO" id="GO:0005634">
    <property type="term" value="C:nucleus"/>
    <property type="evidence" value="ECO:0007669"/>
    <property type="project" value="UniProtKB-SubCell"/>
</dbReference>
<feature type="region of interest" description="Disordered" evidence="8">
    <location>
        <begin position="231"/>
        <end position="304"/>
    </location>
</feature>
<keyword evidence="7" id="KW-0539">Nucleus</keyword>
<dbReference type="Pfam" id="PF16577">
    <property type="entry name" value="UBA_5"/>
    <property type="match status" value="1"/>
</dbReference>
<protein>
    <recommendedName>
        <fullName evidence="9">UBA domain-containing protein</fullName>
    </recommendedName>
</protein>
<feature type="domain" description="UBA" evidence="9">
    <location>
        <begin position="302"/>
        <end position="341"/>
    </location>
</feature>